<dbReference type="OMA" id="PLNITHE"/>
<name>A0A8C4N0F0_EPTBU</name>
<keyword evidence="16" id="KW-1185">Reference proteome</keyword>
<dbReference type="FunFam" id="1.10.630.10:FF:000238">
    <property type="entry name" value="Cytochrome P450 2A6"/>
    <property type="match status" value="1"/>
</dbReference>
<dbReference type="GeneTree" id="ENSGT00950000182879"/>
<keyword evidence="6 13" id="KW-0479">Metal-binding</keyword>
<dbReference type="PANTHER" id="PTHR24300">
    <property type="entry name" value="CYTOCHROME P450 508A4-RELATED"/>
    <property type="match status" value="1"/>
</dbReference>
<dbReference type="PROSITE" id="PS00086">
    <property type="entry name" value="CYTOCHROME_P450"/>
    <property type="match status" value="1"/>
</dbReference>
<evidence type="ECO:0000256" key="14">
    <source>
        <dbReference type="RuleBase" id="RU000461"/>
    </source>
</evidence>
<dbReference type="GO" id="GO:0006082">
    <property type="term" value="P:organic acid metabolic process"/>
    <property type="evidence" value="ECO:0007669"/>
    <property type="project" value="TreeGrafter"/>
</dbReference>
<evidence type="ECO:0000256" key="1">
    <source>
        <dbReference type="ARBA" id="ARBA00001971"/>
    </source>
</evidence>
<reference evidence="15" key="1">
    <citation type="submission" date="2025-08" db="UniProtKB">
        <authorList>
            <consortium name="Ensembl"/>
        </authorList>
    </citation>
    <scope>IDENTIFICATION</scope>
</reference>
<dbReference type="SUPFAM" id="SSF48264">
    <property type="entry name" value="Cytochrome P450"/>
    <property type="match status" value="1"/>
</dbReference>
<dbReference type="PANTHER" id="PTHR24300:SF375">
    <property type="entry name" value="CYTOCHROME P450 FAMILY"/>
    <property type="match status" value="1"/>
</dbReference>
<keyword evidence="12" id="KW-0472">Membrane</keyword>
<accession>A0A8C4N0F0</accession>
<dbReference type="GO" id="GO:0016712">
    <property type="term" value="F:oxidoreductase activity, acting on paired donors, with incorporation or reduction of molecular oxygen, reduced flavin or flavoprotein as one donor, and incorporation of one atom of oxygen"/>
    <property type="evidence" value="ECO:0007669"/>
    <property type="project" value="TreeGrafter"/>
</dbReference>
<dbReference type="InterPro" id="IPR050182">
    <property type="entry name" value="Cytochrome_P450_fam2"/>
</dbReference>
<evidence type="ECO:0000256" key="12">
    <source>
        <dbReference type="ARBA" id="ARBA00023136"/>
    </source>
</evidence>
<keyword evidence="9 14" id="KW-0560">Oxidoreductase</keyword>
<dbReference type="GO" id="GO:0020037">
    <property type="term" value="F:heme binding"/>
    <property type="evidence" value="ECO:0007669"/>
    <property type="project" value="InterPro"/>
</dbReference>
<reference evidence="15" key="2">
    <citation type="submission" date="2025-09" db="UniProtKB">
        <authorList>
            <consortium name="Ensembl"/>
        </authorList>
    </citation>
    <scope>IDENTIFICATION</scope>
</reference>
<keyword evidence="7" id="KW-0256">Endoplasmic reticulum</keyword>
<sequence>MSETGEKIFTDEHMTFATRSLFVAGSETTSTTLRCALLFMITHPDVQARVQAEIDLVLGVRAPTMADRENLPYTNAVIHEIQRFSDIIPLNIPHATTTDVELNGFLLPKGTYIIPLLHSVHRDAKQWSTPYEFNPSHFLDENGGFVKRDAFMAFSAGRRACLGESLARTELFIFFTGLLQQFTFKAPNGTPLPDMTPQMGTISSPKPYALCALKR</sequence>
<evidence type="ECO:0000256" key="6">
    <source>
        <dbReference type="ARBA" id="ARBA00022723"/>
    </source>
</evidence>
<evidence type="ECO:0000256" key="9">
    <source>
        <dbReference type="ARBA" id="ARBA00023002"/>
    </source>
</evidence>
<evidence type="ECO:0000256" key="8">
    <source>
        <dbReference type="ARBA" id="ARBA00022848"/>
    </source>
</evidence>
<keyword evidence="11 14" id="KW-0503">Monooxygenase</keyword>
<evidence type="ECO:0000313" key="16">
    <source>
        <dbReference type="Proteomes" id="UP000694388"/>
    </source>
</evidence>
<protein>
    <submittedName>
        <fullName evidence="15">Uncharacterized protein</fullName>
    </submittedName>
</protein>
<comment type="cofactor">
    <cofactor evidence="1 13">
        <name>heme</name>
        <dbReference type="ChEBI" id="CHEBI:30413"/>
    </cofactor>
</comment>
<evidence type="ECO:0000256" key="5">
    <source>
        <dbReference type="ARBA" id="ARBA00022617"/>
    </source>
</evidence>
<keyword evidence="5 13" id="KW-0349">Heme</keyword>
<comment type="similarity">
    <text evidence="4 14">Belongs to the cytochrome P450 family.</text>
</comment>
<dbReference type="GO" id="GO:0005789">
    <property type="term" value="C:endoplasmic reticulum membrane"/>
    <property type="evidence" value="ECO:0007669"/>
    <property type="project" value="UniProtKB-SubCell"/>
</dbReference>
<dbReference type="InterPro" id="IPR036396">
    <property type="entry name" value="Cyt_P450_sf"/>
</dbReference>
<dbReference type="Ensembl" id="ENSEBUT00000000568.1">
    <property type="protein sequence ID" value="ENSEBUP00000000276.1"/>
    <property type="gene ID" value="ENSEBUG00000000483.1"/>
</dbReference>
<dbReference type="InterPro" id="IPR002401">
    <property type="entry name" value="Cyt_P450_E_grp-I"/>
</dbReference>
<dbReference type="PRINTS" id="PR00463">
    <property type="entry name" value="EP450I"/>
</dbReference>
<dbReference type="PRINTS" id="PR00385">
    <property type="entry name" value="P450"/>
</dbReference>
<dbReference type="Gene3D" id="1.10.630.10">
    <property type="entry name" value="Cytochrome P450"/>
    <property type="match status" value="1"/>
</dbReference>
<dbReference type="AlphaFoldDB" id="A0A8C4N0F0"/>
<dbReference type="Pfam" id="PF00067">
    <property type="entry name" value="p450"/>
    <property type="match status" value="1"/>
</dbReference>
<evidence type="ECO:0000256" key="2">
    <source>
        <dbReference type="ARBA" id="ARBA00004174"/>
    </source>
</evidence>
<feature type="binding site" description="axial binding residue" evidence="13">
    <location>
        <position position="161"/>
    </location>
    <ligand>
        <name>heme</name>
        <dbReference type="ChEBI" id="CHEBI:30413"/>
    </ligand>
    <ligandPart>
        <name>Fe</name>
        <dbReference type="ChEBI" id="CHEBI:18248"/>
    </ligandPart>
</feature>
<dbReference type="InterPro" id="IPR001128">
    <property type="entry name" value="Cyt_P450"/>
</dbReference>
<evidence type="ECO:0000256" key="11">
    <source>
        <dbReference type="ARBA" id="ARBA00023033"/>
    </source>
</evidence>
<keyword evidence="10 13" id="KW-0408">Iron</keyword>
<evidence type="ECO:0000256" key="4">
    <source>
        <dbReference type="ARBA" id="ARBA00010617"/>
    </source>
</evidence>
<comment type="subcellular location">
    <subcellularLocation>
        <location evidence="3">Endoplasmic reticulum membrane</location>
        <topology evidence="3">Peripheral membrane protein</topology>
    </subcellularLocation>
    <subcellularLocation>
        <location evidence="2">Microsome membrane</location>
        <topology evidence="2">Peripheral membrane protein</topology>
    </subcellularLocation>
</comment>
<dbReference type="GO" id="GO:0006805">
    <property type="term" value="P:xenobiotic metabolic process"/>
    <property type="evidence" value="ECO:0007669"/>
    <property type="project" value="TreeGrafter"/>
</dbReference>
<dbReference type="GO" id="GO:0005506">
    <property type="term" value="F:iron ion binding"/>
    <property type="evidence" value="ECO:0007669"/>
    <property type="project" value="InterPro"/>
</dbReference>
<evidence type="ECO:0000256" key="3">
    <source>
        <dbReference type="ARBA" id="ARBA00004406"/>
    </source>
</evidence>
<evidence type="ECO:0000313" key="15">
    <source>
        <dbReference type="Ensembl" id="ENSEBUP00000000276.1"/>
    </source>
</evidence>
<proteinExistence type="inferred from homology"/>
<evidence type="ECO:0000256" key="10">
    <source>
        <dbReference type="ARBA" id="ARBA00023004"/>
    </source>
</evidence>
<dbReference type="InterPro" id="IPR017972">
    <property type="entry name" value="Cyt_P450_CS"/>
</dbReference>
<evidence type="ECO:0000256" key="7">
    <source>
        <dbReference type="ARBA" id="ARBA00022824"/>
    </source>
</evidence>
<organism evidence="15 16">
    <name type="scientific">Eptatretus burgeri</name>
    <name type="common">Inshore hagfish</name>
    <dbReference type="NCBI Taxonomy" id="7764"/>
    <lineage>
        <taxon>Eukaryota</taxon>
        <taxon>Metazoa</taxon>
        <taxon>Chordata</taxon>
        <taxon>Craniata</taxon>
        <taxon>Vertebrata</taxon>
        <taxon>Cyclostomata</taxon>
        <taxon>Myxini</taxon>
        <taxon>Myxiniformes</taxon>
        <taxon>Myxinidae</taxon>
        <taxon>Eptatretinae</taxon>
        <taxon>Eptatretus</taxon>
    </lineage>
</organism>
<evidence type="ECO:0000256" key="13">
    <source>
        <dbReference type="PIRSR" id="PIRSR602401-1"/>
    </source>
</evidence>
<keyword evidence="8" id="KW-0492">Microsome</keyword>
<dbReference type="Proteomes" id="UP000694388">
    <property type="component" value="Unplaced"/>
</dbReference>